<comment type="caution">
    <text evidence="1">The sequence shown here is derived from an EMBL/GenBank/DDBJ whole genome shotgun (WGS) entry which is preliminary data.</text>
</comment>
<accession>A0A0B0N2F2</accession>
<evidence type="ECO:0000313" key="1">
    <source>
        <dbReference type="EMBL" id="KHG05954.1"/>
    </source>
</evidence>
<evidence type="ECO:0000313" key="2">
    <source>
        <dbReference type="Proteomes" id="UP000032142"/>
    </source>
</evidence>
<dbReference type="Proteomes" id="UP000032142">
    <property type="component" value="Unassembled WGS sequence"/>
</dbReference>
<gene>
    <name evidence="1" type="ORF">F383_32546</name>
</gene>
<organism evidence="1 2">
    <name type="scientific">Gossypium arboreum</name>
    <name type="common">Tree cotton</name>
    <name type="synonym">Gossypium nanking</name>
    <dbReference type="NCBI Taxonomy" id="29729"/>
    <lineage>
        <taxon>Eukaryota</taxon>
        <taxon>Viridiplantae</taxon>
        <taxon>Streptophyta</taxon>
        <taxon>Embryophyta</taxon>
        <taxon>Tracheophyta</taxon>
        <taxon>Spermatophyta</taxon>
        <taxon>Magnoliopsida</taxon>
        <taxon>eudicotyledons</taxon>
        <taxon>Gunneridae</taxon>
        <taxon>Pentapetalae</taxon>
        <taxon>rosids</taxon>
        <taxon>malvids</taxon>
        <taxon>Malvales</taxon>
        <taxon>Malvaceae</taxon>
        <taxon>Malvoideae</taxon>
        <taxon>Gossypium</taxon>
    </lineage>
</organism>
<sequence length="28" mass="3246">MVLCELPNYGSYEIFCYIAWISFLIGSL</sequence>
<dbReference type="EMBL" id="JRRC01440582">
    <property type="protein sequence ID" value="KHG05954.1"/>
    <property type="molecule type" value="Genomic_DNA"/>
</dbReference>
<name>A0A0B0N2F2_GOSAR</name>
<keyword evidence="2" id="KW-1185">Reference proteome</keyword>
<dbReference type="AlphaFoldDB" id="A0A0B0N2F2"/>
<proteinExistence type="predicted"/>
<reference evidence="2" key="1">
    <citation type="submission" date="2014-09" db="EMBL/GenBank/DDBJ databases">
        <authorList>
            <person name="Mudge J."/>
            <person name="Ramaraj T."/>
            <person name="Lindquist I.E."/>
            <person name="Bharti A.K."/>
            <person name="Sundararajan A."/>
            <person name="Cameron C.T."/>
            <person name="Woodward J.E."/>
            <person name="May G.D."/>
            <person name="Brubaker C."/>
            <person name="Broadhvest J."/>
            <person name="Wilkins T.A."/>
        </authorList>
    </citation>
    <scope>NUCLEOTIDE SEQUENCE</scope>
    <source>
        <strain evidence="2">cv. AKA8401</strain>
    </source>
</reference>
<protein>
    <submittedName>
        <fullName evidence="1">Uncharacterized protein</fullName>
    </submittedName>
</protein>